<dbReference type="GO" id="GO:0015935">
    <property type="term" value="C:small ribosomal subunit"/>
    <property type="evidence" value="ECO:0007669"/>
    <property type="project" value="TreeGrafter"/>
</dbReference>
<protein>
    <recommendedName>
        <fullName evidence="16">40S ribosomal protein S18</fullName>
    </recommendedName>
</protein>
<dbReference type="EMBL" id="VLTL01000008">
    <property type="protein sequence ID" value="KAA0171142.1"/>
    <property type="molecule type" value="Genomic_DNA"/>
</dbReference>
<evidence type="ECO:0000313" key="11">
    <source>
        <dbReference type="EMBL" id="KAA0171142.1"/>
    </source>
</evidence>
<organism evidence="11 14">
    <name type="scientific">Cafeteria roenbergensis</name>
    <name type="common">Marine flagellate</name>
    <dbReference type="NCBI Taxonomy" id="33653"/>
    <lineage>
        <taxon>Eukaryota</taxon>
        <taxon>Sar</taxon>
        <taxon>Stramenopiles</taxon>
        <taxon>Bigyra</taxon>
        <taxon>Opalozoa</taxon>
        <taxon>Bicosoecida</taxon>
        <taxon>Cafeteriaceae</taxon>
        <taxon>Cafeteria</taxon>
    </lineage>
</organism>
<dbReference type="EMBL" id="VLTO01000123">
    <property type="protein sequence ID" value="KAA0162498.1"/>
    <property type="molecule type" value="Genomic_DNA"/>
</dbReference>
<evidence type="ECO:0000313" key="14">
    <source>
        <dbReference type="Proteomes" id="UP000324907"/>
    </source>
</evidence>
<dbReference type="GO" id="GO:0006412">
    <property type="term" value="P:translation"/>
    <property type="evidence" value="ECO:0007669"/>
    <property type="project" value="InterPro"/>
</dbReference>
<dbReference type="GO" id="GO:0003735">
    <property type="term" value="F:structural constituent of ribosome"/>
    <property type="evidence" value="ECO:0007669"/>
    <property type="project" value="InterPro"/>
</dbReference>
<dbReference type="Pfam" id="PF00416">
    <property type="entry name" value="Ribosomal_S13"/>
    <property type="match status" value="1"/>
</dbReference>
<proteinExistence type="inferred from homology"/>
<dbReference type="EMBL" id="VLTM01000002">
    <property type="protein sequence ID" value="KAA0168575.1"/>
    <property type="molecule type" value="Genomic_DNA"/>
</dbReference>
<dbReference type="PANTHER" id="PTHR10871:SF3">
    <property type="entry name" value="SMALL RIBOSOMAL SUBUNIT PROTEIN US13"/>
    <property type="match status" value="1"/>
</dbReference>
<dbReference type="FunFam" id="1.10.8.50:FF:000002">
    <property type="entry name" value="40S ribosomal protein S18"/>
    <property type="match status" value="1"/>
</dbReference>
<sequence length="150" mass="17252">MADFMQSGDFQFILRVLNTNVDGREKVAYALTAIVGIGRRLSFLILKKAGISPNLRAGQLSAEQIEKVVAILSNPLDYKIPEWFLNRQKDFVDGKSFQVYSNNLSTKLRDDLERMKKMRLHRGVRHYWGLKVRGQRTCTTGRGDTKLMHH</sequence>
<keyword evidence="13" id="KW-1185">Reference proteome</keyword>
<comment type="subcellular location">
    <subcellularLocation>
        <location evidence="1">Cytoplasm</location>
    </subcellularLocation>
</comment>
<dbReference type="PANTHER" id="PTHR10871">
    <property type="entry name" value="30S RIBOSOMAL PROTEIN S13/40S RIBOSOMAL PROTEIN S18"/>
    <property type="match status" value="1"/>
</dbReference>
<keyword evidence="5 6" id="KW-0687">Ribonucleoprotein</keyword>
<dbReference type="Proteomes" id="UP000325113">
    <property type="component" value="Unassembled WGS sequence"/>
</dbReference>
<evidence type="ECO:0000313" key="13">
    <source>
        <dbReference type="Proteomes" id="UP000323011"/>
    </source>
</evidence>
<dbReference type="SUPFAM" id="SSF46946">
    <property type="entry name" value="S13-like H2TH domain"/>
    <property type="match status" value="1"/>
</dbReference>
<dbReference type="Proteomes" id="UP000324907">
    <property type="component" value="Unassembled WGS sequence"/>
</dbReference>
<evidence type="ECO:0000313" key="8">
    <source>
        <dbReference type="EMBL" id="KAA0149190.1"/>
    </source>
</evidence>
<name>A0A5A8E062_CAFRO</name>
<dbReference type="Gene3D" id="1.10.8.50">
    <property type="match status" value="1"/>
</dbReference>
<dbReference type="GO" id="GO:0003723">
    <property type="term" value="F:RNA binding"/>
    <property type="evidence" value="ECO:0007669"/>
    <property type="project" value="InterPro"/>
</dbReference>
<evidence type="ECO:0000313" key="9">
    <source>
        <dbReference type="EMBL" id="KAA0162498.1"/>
    </source>
</evidence>
<dbReference type="EMBL" id="HBET01019222">
    <property type="protein sequence ID" value="CAD8568577.1"/>
    <property type="molecule type" value="Transcribed_RNA"/>
</dbReference>
<gene>
    <name evidence="7" type="ORF">CROE0942_LOCUS12957</name>
    <name evidence="9" type="ORF">FNF27_08058</name>
    <name evidence="11" type="ORF">FNF28_00909</name>
    <name evidence="8" type="ORF">FNF29_06077</name>
    <name evidence="10" type="ORF">FNF31_00455</name>
</gene>
<keyword evidence="4 6" id="KW-0689">Ribosomal protein</keyword>
<evidence type="ECO:0000313" key="7">
    <source>
        <dbReference type="EMBL" id="CAD8568577.1"/>
    </source>
</evidence>
<dbReference type="InterPro" id="IPR001892">
    <property type="entry name" value="Ribosomal_uS13"/>
</dbReference>
<evidence type="ECO:0000256" key="2">
    <source>
        <dbReference type="ARBA" id="ARBA00008080"/>
    </source>
</evidence>
<accession>A0A5A8E062</accession>
<dbReference type="FunFam" id="4.10.910.10:FF:000002">
    <property type="entry name" value="40S ribosomal protein S18"/>
    <property type="match status" value="1"/>
</dbReference>
<dbReference type="AlphaFoldDB" id="A0A5A8E062"/>
<keyword evidence="3" id="KW-0963">Cytoplasm</keyword>
<evidence type="ECO:0000256" key="4">
    <source>
        <dbReference type="ARBA" id="ARBA00022980"/>
    </source>
</evidence>
<dbReference type="PIRSF" id="PIRSF002134">
    <property type="entry name" value="Ribosomal_S13"/>
    <property type="match status" value="1"/>
</dbReference>
<dbReference type="PROSITE" id="PS00646">
    <property type="entry name" value="RIBOSOMAL_S13_1"/>
    <property type="match status" value="1"/>
</dbReference>
<dbReference type="PROSITE" id="PS50159">
    <property type="entry name" value="RIBOSOMAL_S13_2"/>
    <property type="match status" value="1"/>
</dbReference>
<comment type="similarity">
    <text evidence="2 6">Belongs to the universal ribosomal protein uS13 family.</text>
</comment>
<dbReference type="Gene3D" id="4.10.910.10">
    <property type="entry name" value="30s ribosomal protein s13, domain 2"/>
    <property type="match status" value="1"/>
</dbReference>
<evidence type="ECO:0000256" key="5">
    <source>
        <dbReference type="ARBA" id="ARBA00023274"/>
    </source>
</evidence>
<dbReference type="GO" id="GO:0005829">
    <property type="term" value="C:cytosol"/>
    <property type="evidence" value="ECO:0007669"/>
    <property type="project" value="TreeGrafter"/>
</dbReference>
<dbReference type="OMA" id="SYKGVRH"/>
<evidence type="ECO:0000313" key="12">
    <source>
        <dbReference type="Proteomes" id="UP000322899"/>
    </source>
</evidence>
<dbReference type="OrthoDB" id="564720at2759"/>
<evidence type="ECO:0000313" key="10">
    <source>
        <dbReference type="EMBL" id="KAA0168575.1"/>
    </source>
</evidence>
<dbReference type="InterPro" id="IPR018269">
    <property type="entry name" value="Ribosomal_uS13_CS"/>
</dbReference>
<evidence type="ECO:0008006" key="16">
    <source>
        <dbReference type="Google" id="ProtNLM"/>
    </source>
</evidence>
<evidence type="ECO:0000256" key="1">
    <source>
        <dbReference type="ARBA" id="ARBA00004496"/>
    </source>
</evidence>
<reference evidence="7" key="2">
    <citation type="submission" date="2021-01" db="EMBL/GenBank/DDBJ databases">
        <authorList>
            <person name="Corre E."/>
            <person name="Pelletier E."/>
            <person name="Niang G."/>
            <person name="Scheremetjew M."/>
            <person name="Finn R."/>
            <person name="Kale V."/>
            <person name="Holt S."/>
            <person name="Cochrane G."/>
            <person name="Meng A."/>
            <person name="Brown T."/>
            <person name="Cohen L."/>
        </authorList>
    </citation>
    <scope>NUCLEOTIDE SEQUENCE</scope>
    <source>
        <strain evidence="7">E4-10</strain>
    </source>
</reference>
<evidence type="ECO:0000256" key="3">
    <source>
        <dbReference type="ARBA" id="ARBA00022490"/>
    </source>
</evidence>
<evidence type="ECO:0000256" key="6">
    <source>
        <dbReference type="RuleBase" id="RU003830"/>
    </source>
</evidence>
<dbReference type="Proteomes" id="UP000323011">
    <property type="component" value="Unassembled WGS sequence"/>
</dbReference>
<dbReference type="EMBL" id="VLTN01000045">
    <property type="protein sequence ID" value="KAA0149190.1"/>
    <property type="molecule type" value="Genomic_DNA"/>
</dbReference>
<dbReference type="InterPro" id="IPR010979">
    <property type="entry name" value="Ribosomal_uS13-like_H2TH"/>
</dbReference>
<evidence type="ECO:0000313" key="15">
    <source>
        <dbReference type="Proteomes" id="UP000325113"/>
    </source>
</evidence>
<dbReference type="InterPro" id="IPR027437">
    <property type="entry name" value="Rbsml_uS13_C"/>
</dbReference>
<reference evidence="12 13" key="1">
    <citation type="submission" date="2019-07" db="EMBL/GenBank/DDBJ databases">
        <title>Genomes of Cafeteria roenbergensis.</title>
        <authorList>
            <person name="Fischer M.G."/>
            <person name="Hackl T."/>
            <person name="Roman M."/>
        </authorList>
    </citation>
    <scope>NUCLEOTIDE SEQUENCE [LARGE SCALE GENOMIC DNA]</scope>
    <source>
        <strain evidence="8 13">BVI</strain>
        <strain evidence="10 15">Cflag</strain>
        <strain evidence="9 12">E4-10P</strain>
        <strain evidence="11 14">RCC970-E3</strain>
    </source>
</reference>
<dbReference type="Proteomes" id="UP000322899">
    <property type="component" value="Unassembled WGS sequence"/>
</dbReference>